<dbReference type="AlphaFoldDB" id="A0A1I7SYI3"/>
<organism evidence="1 2">
    <name type="scientific">Caenorhabditis tropicalis</name>
    <dbReference type="NCBI Taxonomy" id="1561998"/>
    <lineage>
        <taxon>Eukaryota</taxon>
        <taxon>Metazoa</taxon>
        <taxon>Ecdysozoa</taxon>
        <taxon>Nematoda</taxon>
        <taxon>Chromadorea</taxon>
        <taxon>Rhabditida</taxon>
        <taxon>Rhabditina</taxon>
        <taxon>Rhabditomorpha</taxon>
        <taxon>Rhabditoidea</taxon>
        <taxon>Rhabditidae</taxon>
        <taxon>Peloderinae</taxon>
        <taxon>Caenorhabditis</taxon>
    </lineage>
</organism>
<dbReference type="Proteomes" id="UP000095282">
    <property type="component" value="Unplaced"/>
</dbReference>
<reference evidence="2" key="1">
    <citation type="submission" date="2016-11" db="UniProtKB">
        <authorList>
            <consortium name="WormBaseParasite"/>
        </authorList>
    </citation>
    <scope>IDENTIFICATION</scope>
</reference>
<keyword evidence="1" id="KW-1185">Reference proteome</keyword>
<name>A0A1I7SYI3_9PELO</name>
<dbReference type="STRING" id="1561998.A0A1I7SYI3"/>
<evidence type="ECO:0000313" key="1">
    <source>
        <dbReference type="Proteomes" id="UP000095282"/>
    </source>
</evidence>
<sequence>MNKSVNISVSKVVIKEVSMSQKLEPNSSCTSSIESHSKSMNEKTLALMVPHEPMKNIKKQSLNVLQHPQNFIQFSSQIQQLHSSNKVNGKRQLKQLIGAANEKALERRAFAYSNISEKYENGIEDYKQLQESLPKRHGEFERKISEINEKINRRNDAMKADIMEKLKG</sequence>
<proteinExistence type="predicted"/>
<accession>A0A1I7SYI3</accession>
<dbReference type="eggNOG" id="KOG4234">
    <property type="taxonomic scope" value="Eukaryota"/>
</dbReference>
<evidence type="ECO:0000313" key="2">
    <source>
        <dbReference type="WBParaSite" id="Csp11.Scaffold32.g136.t1"/>
    </source>
</evidence>
<dbReference type="InterPro" id="IPR011990">
    <property type="entry name" value="TPR-like_helical_dom_sf"/>
</dbReference>
<protein>
    <submittedName>
        <fullName evidence="2">DUF148 domain-containing protein</fullName>
    </submittedName>
</protein>
<dbReference type="Gene3D" id="1.25.40.10">
    <property type="entry name" value="Tetratricopeptide repeat domain"/>
    <property type="match status" value="1"/>
</dbReference>
<dbReference type="WBParaSite" id="Csp11.Scaffold32.g136.t1">
    <property type="protein sequence ID" value="Csp11.Scaffold32.g136.t1"/>
    <property type="gene ID" value="Csp11.Scaffold32.g136"/>
</dbReference>